<dbReference type="Proteomes" id="UP000434172">
    <property type="component" value="Unassembled WGS sequence"/>
</dbReference>
<sequence length="277" mass="31383">MRNNNTSLPGIELAGPTMDMVNFYWESMQQLYAEHHIFLEVLFTTSWWLRYLVPSWRRASNRKIVKHMKYLFIPLLAHLTCGTLAMIRYYYLYLALGDSPVPTLLDLALSLGFTATGVQLSGYVREGNVPVLKAAFKAMAFQQAIATFAGYTYGSAHWHRAGIKVMNAFVWVRWFNEYGTVFQGFRTYGARFTASTVISHPLCMWEGDYPAGMPVYVAMLFAFLAVDKWAARKLDGKPGPIPRALAHCGFVTVEKKHRDVEKLGIAESEEKTGAKLE</sequence>
<keyword evidence="1" id="KW-1133">Transmembrane helix</keyword>
<organism evidence="2 3">
    <name type="scientific">Colletotrichum asianum</name>
    <dbReference type="NCBI Taxonomy" id="702518"/>
    <lineage>
        <taxon>Eukaryota</taxon>
        <taxon>Fungi</taxon>
        <taxon>Dikarya</taxon>
        <taxon>Ascomycota</taxon>
        <taxon>Pezizomycotina</taxon>
        <taxon>Sordariomycetes</taxon>
        <taxon>Hypocreomycetidae</taxon>
        <taxon>Glomerellales</taxon>
        <taxon>Glomerellaceae</taxon>
        <taxon>Colletotrichum</taxon>
        <taxon>Colletotrichum gloeosporioides species complex</taxon>
    </lineage>
</organism>
<protein>
    <submittedName>
        <fullName evidence="2">Uncharacterized protein</fullName>
    </submittedName>
</protein>
<dbReference type="OrthoDB" id="5193943at2759"/>
<comment type="caution">
    <text evidence="2">The sequence shown here is derived from an EMBL/GenBank/DDBJ whole genome shotgun (WGS) entry which is preliminary data.</text>
</comment>
<reference evidence="2 3" key="1">
    <citation type="submission" date="2019-12" db="EMBL/GenBank/DDBJ databases">
        <title>A genome sequence resource for the geographically widespread anthracnose pathogen Colletotrichum asianum.</title>
        <authorList>
            <person name="Meng Y."/>
        </authorList>
    </citation>
    <scope>NUCLEOTIDE SEQUENCE [LARGE SCALE GENOMIC DNA]</scope>
    <source>
        <strain evidence="2 3">ICMP 18580</strain>
    </source>
</reference>
<keyword evidence="1" id="KW-0472">Membrane</keyword>
<evidence type="ECO:0000256" key="1">
    <source>
        <dbReference type="SAM" id="Phobius"/>
    </source>
</evidence>
<feature type="transmembrane region" description="Helical" evidence="1">
    <location>
        <begin position="209"/>
        <end position="226"/>
    </location>
</feature>
<keyword evidence="3" id="KW-1185">Reference proteome</keyword>
<keyword evidence="1" id="KW-0812">Transmembrane</keyword>
<gene>
    <name evidence="2" type="ORF">GQ607_006111</name>
</gene>
<accession>A0A8H3ZUE3</accession>
<proteinExistence type="predicted"/>
<dbReference type="AlphaFoldDB" id="A0A8H3ZUE3"/>
<evidence type="ECO:0000313" key="2">
    <source>
        <dbReference type="EMBL" id="KAF0326771.1"/>
    </source>
</evidence>
<feature type="transmembrane region" description="Helical" evidence="1">
    <location>
        <begin position="70"/>
        <end position="91"/>
    </location>
</feature>
<evidence type="ECO:0000313" key="3">
    <source>
        <dbReference type="Proteomes" id="UP000434172"/>
    </source>
</evidence>
<name>A0A8H3ZUE3_9PEZI</name>
<dbReference type="EMBL" id="WOWK01000028">
    <property type="protein sequence ID" value="KAF0326771.1"/>
    <property type="molecule type" value="Genomic_DNA"/>
</dbReference>